<dbReference type="EMBL" id="GL378333">
    <property type="protein sequence ID" value="EFJ49878.1"/>
    <property type="molecule type" value="Genomic_DNA"/>
</dbReference>
<organism evidence="4">
    <name type="scientific">Volvox carteri f. nagariensis</name>
    <dbReference type="NCBI Taxonomy" id="3068"/>
    <lineage>
        <taxon>Eukaryota</taxon>
        <taxon>Viridiplantae</taxon>
        <taxon>Chlorophyta</taxon>
        <taxon>core chlorophytes</taxon>
        <taxon>Chlorophyceae</taxon>
        <taxon>CS clade</taxon>
        <taxon>Chlamydomonadales</taxon>
        <taxon>Volvocaceae</taxon>
        <taxon>Volvox</taxon>
    </lineage>
</organism>
<proteinExistence type="predicted"/>
<evidence type="ECO:0000256" key="2">
    <source>
        <dbReference type="SAM" id="SignalP"/>
    </source>
</evidence>
<evidence type="ECO:0008006" key="5">
    <source>
        <dbReference type="Google" id="ProtNLM"/>
    </source>
</evidence>
<reference evidence="3 4" key="1">
    <citation type="journal article" date="2010" name="Science">
        <title>Genomic analysis of organismal complexity in the multicellular green alga Volvox carteri.</title>
        <authorList>
            <person name="Prochnik S.E."/>
            <person name="Umen J."/>
            <person name="Nedelcu A.M."/>
            <person name="Hallmann A."/>
            <person name="Miller S.M."/>
            <person name="Nishii I."/>
            <person name="Ferris P."/>
            <person name="Kuo A."/>
            <person name="Mitros T."/>
            <person name="Fritz-Laylin L.K."/>
            <person name="Hellsten U."/>
            <person name="Chapman J."/>
            <person name="Simakov O."/>
            <person name="Rensing S.A."/>
            <person name="Terry A."/>
            <person name="Pangilinan J."/>
            <person name="Kapitonov V."/>
            <person name="Jurka J."/>
            <person name="Salamov A."/>
            <person name="Shapiro H."/>
            <person name="Schmutz J."/>
            <person name="Grimwood J."/>
            <person name="Lindquist E."/>
            <person name="Lucas S."/>
            <person name="Grigoriev I.V."/>
            <person name="Schmitt R."/>
            <person name="Kirk D."/>
            <person name="Rokhsar D.S."/>
        </authorList>
    </citation>
    <scope>NUCLEOTIDE SEQUENCE [LARGE SCALE GENOMIC DNA]</scope>
    <source>
        <strain evidence="4">f. Nagariensis / Eve</strain>
    </source>
</reference>
<evidence type="ECO:0000313" key="4">
    <source>
        <dbReference type="Proteomes" id="UP000001058"/>
    </source>
</evidence>
<keyword evidence="1" id="KW-1133">Transmembrane helix</keyword>
<evidence type="ECO:0000256" key="1">
    <source>
        <dbReference type="SAM" id="Phobius"/>
    </source>
</evidence>
<evidence type="ECO:0000313" key="3">
    <source>
        <dbReference type="EMBL" id="EFJ49878.1"/>
    </source>
</evidence>
<dbReference type="AlphaFoldDB" id="D8TRD9"/>
<accession>D8TRD9</accession>
<dbReference type="Proteomes" id="UP000001058">
    <property type="component" value="Unassembled WGS sequence"/>
</dbReference>
<keyword evidence="1" id="KW-0812">Transmembrane</keyword>
<dbReference type="InParanoid" id="D8TRD9"/>
<protein>
    <recommendedName>
        <fullName evidence="5">Pherophorin domain-containing protein</fullName>
    </recommendedName>
</protein>
<feature type="transmembrane region" description="Helical" evidence="1">
    <location>
        <begin position="70"/>
        <end position="93"/>
    </location>
</feature>
<gene>
    <name evidence="3" type="ORF">VOLCADRAFT_89316</name>
</gene>
<feature type="chain" id="PRO_5003123777" description="Pherophorin domain-containing protein" evidence="2">
    <location>
        <begin position="30"/>
        <end position="196"/>
    </location>
</feature>
<dbReference type="GeneID" id="9623648"/>
<sequence>MTTALGVRSCWRPWLLAALLALLSHQGQGAAPVPAPLFLLPPVPVSVEATHYANGDGGDGIGSGGVRSLVIIPIVIFSVAFGAGVCLFAICVCRRFMKPPPSPPMAGTPQVLLAGGAAMPGVSNSPSFLQLRSAQLPLIRIPLWQQNGSSLFKQLQKGCSRIITNIINMAQPPSRRGHNSRSPFLLPSCRRRLAQA</sequence>
<dbReference type="RefSeq" id="XP_002948943.1">
    <property type="nucleotide sequence ID" value="XM_002948897.1"/>
</dbReference>
<keyword evidence="2" id="KW-0732">Signal</keyword>
<keyword evidence="1" id="KW-0472">Membrane</keyword>
<keyword evidence="4" id="KW-1185">Reference proteome</keyword>
<feature type="signal peptide" evidence="2">
    <location>
        <begin position="1"/>
        <end position="29"/>
    </location>
</feature>
<name>D8TRD9_VOLCA</name>
<dbReference type="KEGG" id="vcn:VOLCADRAFT_89316"/>